<feature type="non-terminal residue" evidence="6">
    <location>
        <position position="318"/>
    </location>
</feature>
<evidence type="ECO:0000256" key="4">
    <source>
        <dbReference type="ARBA" id="ARBA00023237"/>
    </source>
</evidence>
<dbReference type="EMBL" id="AJWY01001520">
    <property type="protein sequence ID" value="EKC79669.1"/>
    <property type="molecule type" value="Genomic_DNA"/>
</dbReference>
<accession>K1UI49</accession>
<keyword evidence="2" id="KW-0732">Signal</keyword>
<gene>
    <name evidence="6" type="ORF">LEA_02200</name>
</gene>
<dbReference type="GO" id="GO:0009279">
    <property type="term" value="C:cell outer membrane"/>
    <property type="evidence" value="ECO:0007669"/>
    <property type="project" value="UniProtKB-SubCell"/>
</dbReference>
<feature type="non-terminal residue" evidence="6">
    <location>
        <position position="1"/>
    </location>
</feature>
<name>K1UI49_9ZZZZ</name>
<dbReference type="InterPro" id="IPR011990">
    <property type="entry name" value="TPR-like_helical_dom_sf"/>
</dbReference>
<comment type="caution">
    <text evidence="6">The sequence shown here is derived from an EMBL/GenBank/DDBJ whole genome shotgun (WGS) entry which is preliminary data.</text>
</comment>
<organism evidence="6">
    <name type="scientific">human gut metagenome</name>
    <dbReference type="NCBI Taxonomy" id="408170"/>
    <lineage>
        <taxon>unclassified sequences</taxon>
        <taxon>metagenomes</taxon>
        <taxon>organismal metagenomes</taxon>
    </lineage>
</organism>
<dbReference type="Gene3D" id="1.25.40.390">
    <property type="match status" value="1"/>
</dbReference>
<keyword evidence="4" id="KW-0998">Cell outer membrane</keyword>
<evidence type="ECO:0000256" key="1">
    <source>
        <dbReference type="ARBA" id="ARBA00004442"/>
    </source>
</evidence>
<evidence type="ECO:0000259" key="5">
    <source>
        <dbReference type="Pfam" id="PF07980"/>
    </source>
</evidence>
<dbReference type="AlphaFoldDB" id="K1UI49"/>
<sequence length="318" mass="36100">KDGLPIHNARVKYYDYNGADNSYTEGEPYDYANCDIYKTFRNRDPRLWQTVMPPYHVNTTSTGINDFTYDESNNFKYMEYLRKFPSRGNETGLTDNGKPVYRIPEVQTGYYLISGHKALPSGNWGGNLQPNVPNTSLSSSGAMSSALAAGLTPFNSSKTYQLCKSGYFVWKHHAGWDRQDQNVAKEISDKPLFKIEEVLLNYAEAKFELGAFNQTVADQTINLLRDRAEVGRMTVAEIGSDFDPDRDPSIDPVLWEIRRERLIELMGESFSFEDVRRWKKADWYVNKQHYGAYVENATAQGINSISLGETGILKQGGT</sequence>
<comment type="subcellular location">
    <subcellularLocation>
        <location evidence="1">Cell outer membrane</location>
    </subcellularLocation>
</comment>
<dbReference type="SUPFAM" id="SSF48452">
    <property type="entry name" value="TPR-like"/>
    <property type="match status" value="1"/>
</dbReference>
<evidence type="ECO:0000256" key="2">
    <source>
        <dbReference type="ARBA" id="ARBA00022729"/>
    </source>
</evidence>
<evidence type="ECO:0000256" key="3">
    <source>
        <dbReference type="ARBA" id="ARBA00023136"/>
    </source>
</evidence>
<keyword evidence="3" id="KW-0472">Membrane</keyword>
<dbReference type="Pfam" id="PF07980">
    <property type="entry name" value="SusD_RagB"/>
    <property type="match status" value="1"/>
</dbReference>
<reference evidence="6" key="1">
    <citation type="journal article" date="2013" name="Environ. Microbiol.">
        <title>Microbiota from the distal guts of lean and obese adolescents exhibit partial functional redundancy besides clear differences in community structure.</title>
        <authorList>
            <person name="Ferrer M."/>
            <person name="Ruiz A."/>
            <person name="Lanza F."/>
            <person name="Haange S.B."/>
            <person name="Oberbach A."/>
            <person name="Till H."/>
            <person name="Bargiela R."/>
            <person name="Campoy C."/>
            <person name="Segura M.T."/>
            <person name="Richter M."/>
            <person name="von Bergen M."/>
            <person name="Seifert J."/>
            <person name="Suarez A."/>
        </authorList>
    </citation>
    <scope>NUCLEOTIDE SEQUENCE</scope>
</reference>
<feature type="domain" description="RagB/SusD" evidence="5">
    <location>
        <begin position="165"/>
        <end position="302"/>
    </location>
</feature>
<evidence type="ECO:0000313" key="6">
    <source>
        <dbReference type="EMBL" id="EKC79669.1"/>
    </source>
</evidence>
<dbReference type="InterPro" id="IPR012944">
    <property type="entry name" value="SusD_RagB_dom"/>
</dbReference>
<proteinExistence type="predicted"/>
<protein>
    <submittedName>
        <fullName evidence="6">Protein containing RagB/SusD domain protein</fullName>
    </submittedName>
</protein>